<name>A0A9P0LVJ2_ACAOB</name>
<reference evidence="1" key="1">
    <citation type="submission" date="2022-03" db="EMBL/GenBank/DDBJ databases">
        <authorList>
            <person name="Sayadi A."/>
        </authorList>
    </citation>
    <scope>NUCLEOTIDE SEQUENCE</scope>
</reference>
<dbReference type="AlphaFoldDB" id="A0A9P0LVJ2"/>
<dbReference type="EMBL" id="CAKOFQ010007362">
    <property type="protein sequence ID" value="CAH1999372.1"/>
    <property type="molecule type" value="Genomic_DNA"/>
</dbReference>
<organism evidence="1 2">
    <name type="scientific">Acanthoscelides obtectus</name>
    <name type="common">Bean weevil</name>
    <name type="synonym">Bruchus obtectus</name>
    <dbReference type="NCBI Taxonomy" id="200917"/>
    <lineage>
        <taxon>Eukaryota</taxon>
        <taxon>Metazoa</taxon>
        <taxon>Ecdysozoa</taxon>
        <taxon>Arthropoda</taxon>
        <taxon>Hexapoda</taxon>
        <taxon>Insecta</taxon>
        <taxon>Pterygota</taxon>
        <taxon>Neoptera</taxon>
        <taxon>Endopterygota</taxon>
        <taxon>Coleoptera</taxon>
        <taxon>Polyphaga</taxon>
        <taxon>Cucujiformia</taxon>
        <taxon>Chrysomeloidea</taxon>
        <taxon>Chrysomelidae</taxon>
        <taxon>Bruchinae</taxon>
        <taxon>Bruchini</taxon>
        <taxon>Acanthoscelides</taxon>
    </lineage>
</organism>
<dbReference type="Proteomes" id="UP001152888">
    <property type="component" value="Unassembled WGS sequence"/>
</dbReference>
<comment type="caution">
    <text evidence="1">The sequence shown here is derived from an EMBL/GenBank/DDBJ whole genome shotgun (WGS) entry which is preliminary data.</text>
</comment>
<sequence length="57" mass="6446">MAGYRFCSSANVCAVVDLSLCSLKSCTEVVLYTTYFGLSRLRAMWGFKNFERSFAFP</sequence>
<gene>
    <name evidence="1" type="ORF">ACAOBT_LOCUS24923</name>
</gene>
<evidence type="ECO:0000313" key="2">
    <source>
        <dbReference type="Proteomes" id="UP001152888"/>
    </source>
</evidence>
<accession>A0A9P0LVJ2</accession>
<protein>
    <submittedName>
        <fullName evidence="1">Uncharacterized protein</fullName>
    </submittedName>
</protein>
<proteinExistence type="predicted"/>
<keyword evidence="2" id="KW-1185">Reference proteome</keyword>
<evidence type="ECO:0000313" key="1">
    <source>
        <dbReference type="EMBL" id="CAH1999372.1"/>
    </source>
</evidence>